<feature type="domain" description="Mnd1 HTH" evidence="6">
    <location>
        <begin position="48"/>
        <end position="107"/>
    </location>
</feature>
<evidence type="ECO:0000256" key="2">
    <source>
        <dbReference type="ARBA" id="ARBA00005981"/>
    </source>
</evidence>
<evidence type="ECO:0000259" key="6">
    <source>
        <dbReference type="Pfam" id="PF03962"/>
    </source>
</evidence>
<name>A0A0R3SET6_HYMDI</name>
<reference evidence="10" key="1">
    <citation type="submission" date="2017-02" db="UniProtKB">
        <authorList>
            <consortium name="WormBaseParasite"/>
        </authorList>
    </citation>
    <scope>IDENTIFICATION</scope>
</reference>
<evidence type="ECO:0000256" key="1">
    <source>
        <dbReference type="ARBA" id="ARBA00004123"/>
    </source>
</evidence>
<organism evidence="10">
    <name type="scientific">Hymenolepis diminuta</name>
    <name type="common">Rat tapeworm</name>
    <dbReference type="NCBI Taxonomy" id="6216"/>
    <lineage>
        <taxon>Eukaryota</taxon>
        <taxon>Metazoa</taxon>
        <taxon>Spiralia</taxon>
        <taxon>Lophotrochozoa</taxon>
        <taxon>Platyhelminthes</taxon>
        <taxon>Cestoda</taxon>
        <taxon>Eucestoda</taxon>
        <taxon>Cyclophyllidea</taxon>
        <taxon>Hymenolepididae</taxon>
        <taxon>Hymenolepis</taxon>
    </lineage>
</organism>
<protein>
    <submittedName>
        <fullName evidence="10">Meiotic nuclear division protein 1 homolog</fullName>
    </submittedName>
</protein>
<evidence type="ECO:0000313" key="8">
    <source>
        <dbReference type="EMBL" id="VDL30228.1"/>
    </source>
</evidence>
<dbReference type="Proteomes" id="UP000274504">
    <property type="component" value="Unassembled WGS sequence"/>
</dbReference>
<evidence type="ECO:0000256" key="3">
    <source>
        <dbReference type="ARBA" id="ARBA00023054"/>
    </source>
</evidence>
<dbReference type="PIRSF" id="PIRSF026991">
    <property type="entry name" value="Mnd1"/>
    <property type="match status" value="1"/>
</dbReference>
<evidence type="ECO:0000256" key="4">
    <source>
        <dbReference type="ARBA" id="ARBA00023242"/>
    </source>
</evidence>
<evidence type="ECO:0000313" key="9">
    <source>
        <dbReference type="Proteomes" id="UP000274504"/>
    </source>
</evidence>
<comment type="subcellular location">
    <subcellularLocation>
        <location evidence="1">Nucleus</location>
    </subcellularLocation>
</comment>
<sequence length="238" mass="27821">MIVSFNYSVIIGRAFGAIKEQVLYYGINHLGVMPSKRGLSHDEKREKMIEFFYEKKDFYTLKELERLCHKEKGIPSMTVKDVLMSLVFDGLVDSDKIGTSVYFWAFPSKAGQNRRKKIDELQTEVSRLESRYRELESALSKARKSKEDTTERQQAVCSLKSNQLILENLKADLINLQHYHPSRLEELKFQSDSAIDSANRWTDNVFQIISWIKNKFGLDESVLRKQFRIPENFDYIDS</sequence>
<reference evidence="8 9" key="2">
    <citation type="submission" date="2018-11" db="EMBL/GenBank/DDBJ databases">
        <authorList>
            <consortium name="Pathogen Informatics"/>
        </authorList>
    </citation>
    <scope>NUCLEOTIDE SEQUENCE [LARGE SCALE GENOMIC DNA]</scope>
</reference>
<keyword evidence="4" id="KW-0539">Nucleus</keyword>
<feature type="domain" description="Leucine zipper with capping helix" evidence="7">
    <location>
        <begin position="184"/>
        <end position="236"/>
    </location>
</feature>
<evidence type="ECO:0000259" key="7">
    <source>
        <dbReference type="Pfam" id="PF18517"/>
    </source>
</evidence>
<dbReference type="WBParaSite" id="HDID_0000330401-mRNA-1">
    <property type="protein sequence ID" value="HDID_0000330401-mRNA-1"/>
    <property type="gene ID" value="HDID_0000330401"/>
</dbReference>
<keyword evidence="3 5" id="KW-0175">Coiled coil</keyword>
<comment type="similarity">
    <text evidence="2">Belongs to the MND1 family.</text>
</comment>
<dbReference type="InterPro" id="IPR005647">
    <property type="entry name" value="Mnd1"/>
</dbReference>
<dbReference type="GO" id="GO:0007131">
    <property type="term" value="P:reciprocal meiotic recombination"/>
    <property type="evidence" value="ECO:0007669"/>
    <property type="project" value="InterPro"/>
</dbReference>
<accession>A0A0R3SET6</accession>
<gene>
    <name evidence="8" type="ORF">HDID_LOCUS3302</name>
</gene>
<dbReference type="Pfam" id="PF03962">
    <property type="entry name" value="Mnd1"/>
    <property type="match status" value="1"/>
</dbReference>
<dbReference type="EMBL" id="UYSG01000970">
    <property type="protein sequence ID" value="VDL30228.1"/>
    <property type="molecule type" value="Genomic_DNA"/>
</dbReference>
<dbReference type="AlphaFoldDB" id="A0A0R3SET6"/>
<dbReference type="GO" id="GO:0005634">
    <property type="term" value="C:nucleus"/>
    <property type="evidence" value="ECO:0007669"/>
    <property type="project" value="UniProtKB-SubCell"/>
</dbReference>
<feature type="coiled-coil region" evidence="5">
    <location>
        <begin position="111"/>
        <end position="152"/>
    </location>
</feature>
<dbReference type="InterPro" id="IPR040453">
    <property type="entry name" value="Mnd1_HTH"/>
</dbReference>
<evidence type="ECO:0000313" key="10">
    <source>
        <dbReference type="WBParaSite" id="HDID_0000330401-mRNA-1"/>
    </source>
</evidence>
<proteinExistence type="inferred from homology"/>
<dbReference type="Pfam" id="PF18517">
    <property type="entry name" value="LZ3wCH"/>
    <property type="match status" value="1"/>
</dbReference>
<evidence type="ECO:0000256" key="5">
    <source>
        <dbReference type="SAM" id="Coils"/>
    </source>
</evidence>
<dbReference type="InterPro" id="IPR040661">
    <property type="entry name" value="LZ3wCH"/>
</dbReference>
<dbReference type="OrthoDB" id="273345at2759"/>
<dbReference type="GO" id="GO:0003690">
    <property type="term" value="F:double-stranded DNA binding"/>
    <property type="evidence" value="ECO:0007669"/>
    <property type="project" value="InterPro"/>
</dbReference>
<dbReference type="STRING" id="6216.A0A0R3SET6"/>